<dbReference type="PROSITE" id="PS51471">
    <property type="entry name" value="FE2OG_OXY"/>
    <property type="match status" value="1"/>
</dbReference>
<feature type="domain" description="Fe2OG dioxygenase" evidence="6">
    <location>
        <begin position="104"/>
        <end position="226"/>
    </location>
</feature>
<dbReference type="Gene3D" id="2.60.120.620">
    <property type="entry name" value="q2cbj1_9rhob like domain"/>
    <property type="match status" value="1"/>
</dbReference>
<dbReference type="InterPro" id="IPR005123">
    <property type="entry name" value="Oxoglu/Fe-dep_dioxygenase_dom"/>
</dbReference>
<dbReference type="Pfam" id="PF13640">
    <property type="entry name" value="2OG-FeII_Oxy_3"/>
    <property type="match status" value="1"/>
</dbReference>
<dbReference type="AlphaFoldDB" id="A0A7S2MDY2"/>
<accession>A0A7S2MDY2</accession>
<sequence>MTNDSSTTLSLIRDGAWLARHLLTPKEQLRLRKAAEAQVMPPAAKDNRLRDCQRTELMDEELSQRMWQRLQRLVPETVIIDKNSADIGLPASETLLHGTWHACGINPLFRIVRYAGNGIGHFGPHRDGAFEKSLGERSLLTINGYLNELPEGAGGCTRFVDDNQQIHMDEQGRFTTPDSAVTHRVRPEAGCGVVFFHGLMHDGEPLTVGAPPKWLFRTEVMYKRDPQELEAISPEDAEARRLDVLAESVERADAMAACELNKLSLKLCERRITVEAARLKAAPLLQELREVEELKEEVSNALMAQAETTDDDAIKANRAVKAAATAAGATEAAREMGAQIAGEQHEVGVPVPMPVPVVAREQVYACTYCRVLLLKADFIGHPVGCMDSELTKHATGKCNCMS</sequence>
<keyword evidence="4" id="KW-0560">Oxidoreductase</keyword>
<keyword evidence="2" id="KW-0479">Metal-binding</keyword>
<keyword evidence="5" id="KW-0408">Iron</keyword>
<reference evidence="7" key="1">
    <citation type="submission" date="2021-01" db="EMBL/GenBank/DDBJ databases">
        <authorList>
            <person name="Corre E."/>
            <person name="Pelletier E."/>
            <person name="Niang G."/>
            <person name="Scheremetjew M."/>
            <person name="Finn R."/>
            <person name="Kale V."/>
            <person name="Holt S."/>
            <person name="Cochrane G."/>
            <person name="Meng A."/>
            <person name="Brown T."/>
            <person name="Cohen L."/>
        </authorList>
    </citation>
    <scope>NUCLEOTIDE SEQUENCE</scope>
    <source>
        <strain evidence="7">UTEX LB 985</strain>
    </source>
</reference>
<dbReference type="GO" id="GO:0016705">
    <property type="term" value="F:oxidoreductase activity, acting on paired donors, with incorporation or reduction of molecular oxygen"/>
    <property type="evidence" value="ECO:0007669"/>
    <property type="project" value="InterPro"/>
</dbReference>
<dbReference type="InterPro" id="IPR044862">
    <property type="entry name" value="Pro_4_hyd_alph_FE2OG_OXY"/>
</dbReference>
<evidence type="ECO:0000256" key="4">
    <source>
        <dbReference type="ARBA" id="ARBA00023002"/>
    </source>
</evidence>
<dbReference type="GO" id="GO:0005506">
    <property type="term" value="F:iron ion binding"/>
    <property type="evidence" value="ECO:0007669"/>
    <property type="project" value="InterPro"/>
</dbReference>
<evidence type="ECO:0000256" key="3">
    <source>
        <dbReference type="ARBA" id="ARBA00022964"/>
    </source>
</evidence>
<gene>
    <name evidence="7" type="ORF">CBRE1094_LOCUS24243</name>
</gene>
<evidence type="ECO:0000259" key="6">
    <source>
        <dbReference type="PROSITE" id="PS51471"/>
    </source>
</evidence>
<evidence type="ECO:0000313" key="7">
    <source>
        <dbReference type="EMBL" id="CAD9477551.1"/>
    </source>
</evidence>
<evidence type="ECO:0000256" key="1">
    <source>
        <dbReference type="ARBA" id="ARBA00001961"/>
    </source>
</evidence>
<keyword evidence="3" id="KW-0223">Dioxygenase</keyword>
<protein>
    <recommendedName>
        <fullName evidence="6">Fe2OG dioxygenase domain-containing protein</fullName>
    </recommendedName>
</protein>
<name>A0A7S2MDY2_9EUKA</name>
<dbReference type="GO" id="GO:0051213">
    <property type="term" value="F:dioxygenase activity"/>
    <property type="evidence" value="ECO:0007669"/>
    <property type="project" value="UniProtKB-KW"/>
</dbReference>
<evidence type="ECO:0000256" key="5">
    <source>
        <dbReference type="ARBA" id="ARBA00023004"/>
    </source>
</evidence>
<organism evidence="7">
    <name type="scientific">Haptolina brevifila</name>
    <dbReference type="NCBI Taxonomy" id="156173"/>
    <lineage>
        <taxon>Eukaryota</taxon>
        <taxon>Haptista</taxon>
        <taxon>Haptophyta</taxon>
        <taxon>Prymnesiophyceae</taxon>
        <taxon>Prymnesiales</taxon>
        <taxon>Prymnesiaceae</taxon>
        <taxon>Haptolina</taxon>
    </lineage>
</organism>
<dbReference type="EMBL" id="HBGU01044469">
    <property type="protein sequence ID" value="CAD9477551.1"/>
    <property type="molecule type" value="Transcribed_RNA"/>
</dbReference>
<dbReference type="GO" id="GO:0031418">
    <property type="term" value="F:L-ascorbic acid binding"/>
    <property type="evidence" value="ECO:0007669"/>
    <property type="project" value="InterPro"/>
</dbReference>
<dbReference type="InterPro" id="IPR006620">
    <property type="entry name" value="Pro_4_hyd_alph"/>
</dbReference>
<dbReference type="SMART" id="SM00702">
    <property type="entry name" value="P4Hc"/>
    <property type="match status" value="1"/>
</dbReference>
<comment type="cofactor">
    <cofactor evidence="1">
        <name>L-ascorbate</name>
        <dbReference type="ChEBI" id="CHEBI:38290"/>
    </cofactor>
</comment>
<proteinExistence type="predicted"/>
<evidence type="ECO:0000256" key="2">
    <source>
        <dbReference type="ARBA" id="ARBA00022723"/>
    </source>
</evidence>